<reference evidence="8" key="1">
    <citation type="journal article" date="2020" name="PLoS Negl. Trop. Dis.">
        <title>High-quality nuclear genome for Sarcoptes scabiei-A critical resource for a neglected parasite.</title>
        <authorList>
            <person name="Korhonen P.K."/>
            <person name="Gasser R.B."/>
            <person name="Ma G."/>
            <person name="Wang T."/>
            <person name="Stroehlein A.J."/>
            <person name="Young N.D."/>
            <person name="Ang C.S."/>
            <person name="Fernando D.D."/>
            <person name="Lu H.C."/>
            <person name="Taylor S."/>
            <person name="Reynolds S.L."/>
            <person name="Mofiz E."/>
            <person name="Najaraj S.H."/>
            <person name="Gowda H."/>
            <person name="Madugundu A."/>
            <person name="Renuse S."/>
            <person name="Holt D."/>
            <person name="Pandey A."/>
            <person name="Papenfuss A.T."/>
            <person name="Fischer K."/>
        </authorList>
    </citation>
    <scope>NUCLEOTIDE SEQUENCE [LARGE SCALE GENOMIC DNA]</scope>
</reference>
<feature type="region of interest" description="Disordered" evidence="4">
    <location>
        <begin position="529"/>
        <end position="732"/>
    </location>
</feature>
<feature type="compositionally biased region" description="Pro residues" evidence="4">
    <location>
        <begin position="541"/>
        <end position="551"/>
    </location>
</feature>
<organism evidence="6">
    <name type="scientific">Sarcoptes scabiei</name>
    <name type="common">Itch mite</name>
    <name type="synonym">Acarus scabiei</name>
    <dbReference type="NCBI Taxonomy" id="52283"/>
    <lineage>
        <taxon>Eukaryota</taxon>
        <taxon>Metazoa</taxon>
        <taxon>Ecdysozoa</taxon>
        <taxon>Arthropoda</taxon>
        <taxon>Chelicerata</taxon>
        <taxon>Arachnida</taxon>
        <taxon>Acari</taxon>
        <taxon>Acariformes</taxon>
        <taxon>Sarcoptiformes</taxon>
        <taxon>Astigmata</taxon>
        <taxon>Psoroptidia</taxon>
        <taxon>Sarcoptoidea</taxon>
        <taxon>Sarcoptidae</taxon>
        <taxon>Sarcoptinae</taxon>
        <taxon>Sarcoptes</taxon>
    </lineage>
</organism>
<feature type="region of interest" description="Disordered" evidence="4">
    <location>
        <begin position="35"/>
        <end position="65"/>
    </location>
</feature>
<gene>
    <name evidence="6" type="ORF">SSS_2563</name>
</gene>
<evidence type="ECO:0000313" key="8">
    <source>
        <dbReference type="Proteomes" id="UP000070412"/>
    </source>
</evidence>
<feature type="compositionally biased region" description="Low complexity" evidence="4">
    <location>
        <begin position="638"/>
        <end position="653"/>
    </location>
</feature>
<dbReference type="EnsemblMetazoa" id="SSS_2563s_mrna">
    <property type="protein sequence ID" value="KAF7493180.1"/>
    <property type="gene ID" value="SSS_2563"/>
</dbReference>
<dbReference type="InterPro" id="IPR007275">
    <property type="entry name" value="YTH_domain"/>
</dbReference>
<dbReference type="Pfam" id="PF04146">
    <property type="entry name" value="YTH"/>
    <property type="match status" value="1"/>
</dbReference>
<evidence type="ECO:0000313" key="7">
    <source>
        <dbReference type="EnsemblMetazoa" id="KAF7493180.1"/>
    </source>
</evidence>
<feature type="compositionally biased region" description="Polar residues" evidence="4">
    <location>
        <begin position="312"/>
        <end position="331"/>
    </location>
</feature>
<dbReference type="FunFam" id="3.10.590.10:FF:000001">
    <property type="entry name" value="YTH domain family 1, isoform CRA_a"/>
    <property type="match status" value="1"/>
</dbReference>
<dbReference type="GO" id="GO:0003729">
    <property type="term" value="F:mRNA binding"/>
    <property type="evidence" value="ECO:0007669"/>
    <property type="project" value="TreeGrafter"/>
</dbReference>
<keyword evidence="3" id="KW-0694">RNA-binding</keyword>
<keyword evidence="8" id="KW-1185">Reference proteome</keyword>
<feature type="compositionally biased region" description="Polar residues" evidence="4">
    <location>
        <begin position="608"/>
        <end position="618"/>
    </location>
</feature>
<feature type="region of interest" description="Disordered" evidence="4">
    <location>
        <begin position="174"/>
        <end position="331"/>
    </location>
</feature>
<dbReference type="PROSITE" id="PS50882">
    <property type="entry name" value="YTH"/>
    <property type="match status" value="1"/>
</dbReference>
<name>A0A834RAJ2_SARSC</name>
<evidence type="ECO:0000256" key="1">
    <source>
        <dbReference type="ARBA" id="ARBA00004496"/>
    </source>
</evidence>
<feature type="compositionally biased region" description="Polar residues" evidence="4">
    <location>
        <begin position="213"/>
        <end position="244"/>
    </location>
</feature>
<reference evidence="7" key="3">
    <citation type="submission" date="2022-06" db="UniProtKB">
        <authorList>
            <consortium name="EnsemblMetazoa"/>
        </authorList>
    </citation>
    <scope>IDENTIFICATION</scope>
</reference>
<comment type="subcellular location">
    <subcellularLocation>
        <location evidence="1">Cytoplasm</location>
    </subcellularLocation>
</comment>
<dbReference type="GO" id="GO:0061157">
    <property type="term" value="P:mRNA destabilization"/>
    <property type="evidence" value="ECO:0007669"/>
    <property type="project" value="TreeGrafter"/>
</dbReference>
<sequence>MIIEKREKNRFFMLTKTLWRKQQQLSKQRIYGNTSHYSSANSNQQNDSFWGNRGSNRLNNPSEPTLSAAIANDSLYGYNSLNNNKLAESSRASDKYGNLGQIVQAKKTTTWATIASQPAKSQPKSLKAKMAAGLTGTSKFLPPTVAIDAMSWESKNGSLGSNVSSNKSIPPVVAPVISDVPVPPTITDEYSPQLDIANPEDPPLQAPDEGENQWMSNGNSSPVGSSTNSDNSKPIINVQNHSGPPSNPHYRYQDNQSHPPPSNNHVYAPTSTRQNNYGHNELHNGNHSQSKYSHQNNNYHHQNQRHDYPSRSVDQPNQGSYQNKPIQQSGNMNKNYPIGRHIDPEDDDLSEMLLKKLCVENNYNPEEFNLDLENARFFIIKSFSEDDIHRSIKYSIWCSTPYGNKRLDTAFRQQEENGPIYLFFSVNRSGHFCGVAQMMSHVDYNASSGVWSQDKWKGQFKVQWIYVKDVPNDELRHITLENNENRPVTHSRDTQEVPYKEGKQVIDIIHCFKHQTSIFDDFLHYEKKQVEESNNKSDNCSPPPPPPPPPPEHQRFQSNVPGPNNYYNKMQSPPVNYHLPQHHGSMLPDQSMTQRHNRNDPGPGYRGNNMNQNYQKNRVYNDGPRNDYRNNDYPIHQRNNMNYHRYNNYGGENRNYRNDYRNEPYMNRDPYYRNNAANNSGNYRAGGGEYYSQSSHDYHQTQPNNEYRSGVGDYPREHPRPHPDRGAQSWRN</sequence>
<dbReference type="AlphaFoldDB" id="A0A834RAJ2"/>
<feature type="compositionally biased region" description="Polar residues" evidence="4">
    <location>
        <begin position="253"/>
        <end position="293"/>
    </location>
</feature>
<proteinExistence type="predicted"/>
<evidence type="ECO:0000256" key="4">
    <source>
        <dbReference type="SAM" id="MobiDB-lite"/>
    </source>
</evidence>
<dbReference type="PANTHER" id="PTHR12357:SF89">
    <property type="entry name" value="YTH DOMAIN-CONTAINING FAMILY PROTEIN"/>
    <property type="match status" value="1"/>
</dbReference>
<evidence type="ECO:0000256" key="2">
    <source>
        <dbReference type="ARBA" id="ARBA00022490"/>
    </source>
</evidence>
<dbReference type="EMBL" id="WVUK01000056">
    <property type="protein sequence ID" value="KAF7493180.1"/>
    <property type="molecule type" value="Genomic_DNA"/>
</dbReference>
<protein>
    <submittedName>
        <fullName evidence="6">YTH domain-containing family protein 2</fullName>
    </submittedName>
</protein>
<dbReference type="CDD" id="cd21134">
    <property type="entry name" value="YTH"/>
    <property type="match status" value="1"/>
</dbReference>
<accession>A0A834RAJ2</accession>
<evidence type="ECO:0000313" key="6">
    <source>
        <dbReference type="EMBL" id="KAF7493180.1"/>
    </source>
</evidence>
<feature type="domain" description="YTH" evidence="5">
    <location>
        <begin position="375"/>
        <end position="509"/>
    </location>
</feature>
<dbReference type="Gene3D" id="3.10.590.10">
    <property type="entry name" value="ph1033 like domains"/>
    <property type="match status" value="1"/>
</dbReference>
<feature type="compositionally biased region" description="Polar residues" evidence="4">
    <location>
        <begin position="691"/>
        <end position="707"/>
    </location>
</feature>
<dbReference type="GO" id="GO:1990247">
    <property type="term" value="F:N6-methyladenosine-containing RNA reader activity"/>
    <property type="evidence" value="ECO:0007669"/>
    <property type="project" value="TreeGrafter"/>
</dbReference>
<reference evidence="6" key="2">
    <citation type="submission" date="2020-01" db="EMBL/GenBank/DDBJ databases">
        <authorList>
            <person name="Korhonen P.K.K."/>
            <person name="Guangxu M.G."/>
            <person name="Wang T.W."/>
            <person name="Stroehlein A.J.S."/>
            <person name="Young N.D."/>
            <person name="Ang C.-S.A."/>
            <person name="Fernando D.W.F."/>
            <person name="Lu H.L."/>
            <person name="Taylor S.T."/>
            <person name="Ehtesham M.E.M."/>
            <person name="Najaraj S.H.N."/>
            <person name="Harsha G.H.G."/>
            <person name="Madugundu A.M."/>
            <person name="Renuse S.R."/>
            <person name="Holt D.H."/>
            <person name="Pandey A.P."/>
            <person name="Papenfuss A.P."/>
            <person name="Gasser R.B.G."/>
            <person name="Fischer K.F."/>
        </authorList>
    </citation>
    <scope>NUCLEOTIDE SEQUENCE</scope>
    <source>
        <strain evidence="6">SSS_KF_BRIS2020</strain>
    </source>
</reference>
<keyword evidence="2" id="KW-0963">Cytoplasm</keyword>
<feature type="compositionally biased region" description="Polar residues" evidence="4">
    <location>
        <begin position="556"/>
        <end position="574"/>
    </location>
</feature>
<dbReference type="InterPro" id="IPR045168">
    <property type="entry name" value="YTH_prot"/>
</dbReference>
<dbReference type="GO" id="GO:0005737">
    <property type="term" value="C:cytoplasm"/>
    <property type="evidence" value="ECO:0007669"/>
    <property type="project" value="UniProtKB-SubCell"/>
</dbReference>
<dbReference type="PANTHER" id="PTHR12357">
    <property type="entry name" value="YTH YT521-B HOMOLOGY DOMAIN-CONTAINING"/>
    <property type="match status" value="1"/>
</dbReference>
<evidence type="ECO:0000256" key="3">
    <source>
        <dbReference type="ARBA" id="ARBA00022884"/>
    </source>
</evidence>
<feature type="compositionally biased region" description="Basic and acidic residues" evidence="4">
    <location>
        <begin position="714"/>
        <end position="725"/>
    </location>
</feature>
<dbReference type="Proteomes" id="UP000070412">
    <property type="component" value="Unassembled WGS sequence"/>
</dbReference>
<evidence type="ECO:0000259" key="5">
    <source>
        <dbReference type="PROSITE" id="PS50882"/>
    </source>
</evidence>
<dbReference type="OrthoDB" id="306690at2759"/>